<dbReference type="InterPro" id="IPR036249">
    <property type="entry name" value="Thioredoxin-like_sf"/>
</dbReference>
<accession>A0A7S0R2B2</accession>
<evidence type="ECO:0000259" key="7">
    <source>
        <dbReference type="Pfam" id="PF00462"/>
    </source>
</evidence>
<evidence type="ECO:0000256" key="4">
    <source>
        <dbReference type="ARBA" id="ARBA00023004"/>
    </source>
</evidence>
<dbReference type="GO" id="GO:0051537">
    <property type="term" value="F:2 iron, 2 sulfur cluster binding"/>
    <property type="evidence" value="ECO:0007669"/>
    <property type="project" value="UniProtKB-KW"/>
</dbReference>
<evidence type="ECO:0000256" key="1">
    <source>
        <dbReference type="ARBA" id="ARBA00008983"/>
    </source>
</evidence>
<proteinExistence type="inferred from homology"/>
<dbReference type="GO" id="GO:0046872">
    <property type="term" value="F:metal ion binding"/>
    <property type="evidence" value="ECO:0007669"/>
    <property type="project" value="UniProtKB-KW"/>
</dbReference>
<organism evidence="8">
    <name type="scientific">Pyramimonas obovata</name>
    <dbReference type="NCBI Taxonomy" id="1411642"/>
    <lineage>
        <taxon>Eukaryota</taxon>
        <taxon>Viridiplantae</taxon>
        <taxon>Chlorophyta</taxon>
        <taxon>Pyramimonadophyceae</taxon>
        <taxon>Pyramimonadales</taxon>
        <taxon>Pyramimonadaceae</taxon>
        <taxon>Pyramimonas</taxon>
        <taxon>Pyramimonas incertae sedis</taxon>
    </lineage>
</organism>
<dbReference type="InterPro" id="IPR002109">
    <property type="entry name" value="Glutaredoxin"/>
</dbReference>
<dbReference type="EMBL" id="HBFA01015628">
    <property type="protein sequence ID" value="CAD8665117.1"/>
    <property type="molecule type" value="Transcribed_RNA"/>
</dbReference>
<dbReference type="NCBIfam" id="TIGR00365">
    <property type="entry name" value="Grx4 family monothiol glutaredoxin"/>
    <property type="match status" value="1"/>
</dbReference>
<dbReference type="SUPFAM" id="SSF52833">
    <property type="entry name" value="Thioredoxin-like"/>
    <property type="match status" value="1"/>
</dbReference>
<evidence type="ECO:0000256" key="3">
    <source>
        <dbReference type="ARBA" id="ARBA00022723"/>
    </source>
</evidence>
<dbReference type="Gene3D" id="3.40.30.10">
    <property type="entry name" value="Glutaredoxin"/>
    <property type="match status" value="1"/>
</dbReference>
<evidence type="ECO:0000256" key="5">
    <source>
        <dbReference type="ARBA" id="ARBA00023014"/>
    </source>
</evidence>
<keyword evidence="6" id="KW-0676">Redox-active center</keyword>
<evidence type="ECO:0000313" key="8">
    <source>
        <dbReference type="EMBL" id="CAD8665117.1"/>
    </source>
</evidence>
<evidence type="ECO:0000256" key="2">
    <source>
        <dbReference type="ARBA" id="ARBA00022714"/>
    </source>
</evidence>
<keyword evidence="3" id="KW-0479">Metal-binding</keyword>
<dbReference type="AlphaFoldDB" id="A0A7S0R2B2"/>
<comment type="similarity">
    <text evidence="1">Belongs to the glutaredoxin family. CGFS subfamily.</text>
</comment>
<sequence length="183" mass="20011">MACVNTLVRGNCLSAANAARMQSTAQAGSRVTMPQRAALRMGKTLRMGTFLPTNALRASSASRKASTARAGVRVVALSPELKEALDKFVTENKIVLFMKGTKQFPQCGFSNTTVQILNTFGVPYETVDVLSEDAIRQGLKEYSSWPTFPQVYIDGEFYGGCDIMIESYQSGELQETIEKTMNS</sequence>
<protein>
    <recommendedName>
        <fullName evidence="7">Glutaredoxin domain-containing protein</fullName>
    </recommendedName>
</protein>
<dbReference type="InterPro" id="IPR004480">
    <property type="entry name" value="Monothiol_GRX-rel"/>
</dbReference>
<dbReference type="FunFam" id="3.40.30.10:FF:000005">
    <property type="entry name" value="Glutaredoxin 5"/>
    <property type="match status" value="1"/>
</dbReference>
<evidence type="ECO:0000256" key="6">
    <source>
        <dbReference type="ARBA" id="ARBA00023284"/>
    </source>
</evidence>
<gene>
    <name evidence="8" type="ORF">POBO1169_LOCUS8050</name>
</gene>
<dbReference type="Pfam" id="PF00462">
    <property type="entry name" value="Glutaredoxin"/>
    <property type="match status" value="1"/>
</dbReference>
<name>A0A7S0R2B2_9CHLO</name>
<dbReference type="CDD" id="cd03028">
    <property type="entry name" value="GRX_PICOT_like"/>
    <property type="match status" value="1"/>
</dbReference>
<keyword evidence="5" id="KW-0411">Iron-sulfur</keyword>
<keyword evidence="4" id="KW-0408">Iron</keyword>
<reference evidence="8" key="1">
    <citation type="submission" date="2021-01" db="EMBL/GenBank/DDBJ databases">
        <authorList>
            <person name="Corre E."/>
            <person name="Pelletier E."/>
            <person name="Niang G."/>
            <person name="Scheremetjew M."/>
            <person name="Finn R."/>
            <person name="Kale V."/>
            <person name="Holt S."/>
            <person name="Cochrane G."/>
            <person name="Meng A."/>
            <person name="Brown T."/>
            <person name="Cohen L."/>
        </authorList>
    </citation>
    <scope>NUCLEOTIDE SEQUENCE</scope>
    <source>
        <strain evidence="8">CCMP722</strain>
    </source>
</reference>
<dbReference type="InterPro" id="IPR033658">
    <property type="entry name" value="GRX_PICOT-like"/>
</dbReference>
<feature type="domain" description="Glutaredoxin" evidence="7">
    <location>
        <begin position="94"/>
        <end position="157"/>
    </location>
</feature>
<keyword evidence="2" id="KW-0001">2Fe-2S</keyword>
<dbReference type="PANTHER" id="PTHR10293">
    <property type="entry name" value="GLUTAREDOXIN FAMILY MEMBER"/>
    <property type="match status" value="1"/>
</dbReference>
<dbReference type="PROSITE" id="PS51354">
    <property type="entry name" value="GLUTAREDOXIN_2"/>
    <property type="match status" value="1"/>
</dbReference>
<dbReference type="PANTHER" id="PTHR10293:SF72">
    <property type="entry name" value="MONOTHIOL GLUTAREDOXIN-S14, CHLOROPLASTIC"/>
    <property type="match status" value="1"/>
</dbReference>